<organism evidence="1 2">
    <name type="scientific">Smallanthus sonchifolius</name>
    <dbReference type="NCBI Taxonomy" id="185202"/>
    <lineage>
        <taxon>Eukaryota</taxon>
        <taxon>Viridiplantae</taxon>
        <taxon>Streptophyta</taxon>
        <taxon>Embryophyta</taxon>
        <taxon>Tracheophyta</taxon>
        <taxon>Spermatophyta</taxon>
        <taxon>Magnoliopsida</taxon>
        <taxon>eudicotyledons</taxon>
        <taxon>Gunneridae</taxon>
        <taxon>Pentapetalae</taxon>
        <taxon>asterids</taxon>
        <taxon>campanulids</taxon>
        <taxon>Asterales</taxon>
        <taxon>Asteraceae</taxon>
        <taxon>Asteroideae</taxon>
        <taxon>Heliantheae alliance</taxon>
        <taxon>Millerieae</taxon>
        <taxon>Smallanthus</taxon>
    </lineage>
</organism>
<name>A0ACB9J891_9ASTR</name>
<protein>
    <submittedName>
        <fullName evidence="1">Uncharacterized protein</fullName>
    </submittedName>
</protein>
<proteinExistence type="predicted"/>
<dbReference type="EMBL" id="CM042022">
    <property type="protein sequence ID" value="KAI3815472.1"/>
    <property type="molecule type" value="Genomic_DNA"/>
</dbReference>
<accession>A0ACB9J891</accession>
<dbReference type="Proteomes" id="UP001056120">
    <property type="component" value="Linkage Group LG05"/>
</dbReference>
<gene>
    <name evidence="1" type="ORF">L1987_15140</name>
</gene>
<evidence type="ECO:0000313" key="1">
    <source>
        <dbReference type="EMBL" id="KAI3815472.1"/>
    </source>
</evidence>
<reference evidence="2" key="1">
    <citation type="journal article" date="2022" name="Mol. Ecol. Resour.">
        <title>The genomes of chicory, endive, great burdock and yacon provide insights into Asteraceae palaeo-polyploidization history and plant inulin production.</title>
        <authorList>
            <person name="Fan W."/>
            <person name="Wang S."/>
            <person name="Wang H."/>
            <person name="Wang A."/>
            <person name="Jiang F."/>
            <person name="Liu H."/>
            <person name="Zhao H."/>
            <person name="Xu D."/>
            <person name="Zhang Y."/>
        </authorList>
    </citation>
    <scope>NUCLEOTIDE SEQUENCE [LARGE SCALE GENOMIC DNA]</scope>
    <source>
        <strain evidence="2">cv. Yunnan</strain>
    </source>
</reference>
<comment type="caution">
    <text evidence="1">The sequence shown here is derived from an EMBL/GenBank/DDBJ whole genome shotgun (WGS) entry which is preliminary data.</text>
</comment>
<sequence length="193" mass="21893">MVCWFPRFAFAQIIIGNVMVQFYGNIWQTQHFNTALEVGIIDIDPFFITWVEFQLSKGAFFSTYSYPTEATTKVEVLKDQRIGTINGSHNYEHDVAAKLHSFAQQMPRTLCIMSGNGSVSACTATPVCSLIHPFYRFDRLSEFDGKKRSCRQRLSDHNDRRPVPKSSCIGLQSVARNNDVVTDLRQQVDEAGT</sequence>
<evidence type="ECO:0000313" key="2">
    <source>
        <dbReference type="Proteomes" id="UP001056120"/>
    </source>
</evidence>
<keyword evidence="2" id="KW-1185">Reference proteome</keyword>
<reference evidence="1 2" key="2">
    <citation type="journal article" date="2022" name="Mol. Ecol. Resour.">
        <title>The genomes of chicory, endive, great burdock and yacon provide insights into Asteraceae paleo-polyploidization history and plant inulin production.</title>
        <authorList>
            <person name="Fan W."/>
            <person name="Wang S."/>
            <person name="Wang H."/>
            <person name="Wang A."/>
            <person name="Jiang F."/>
            <person name="Liu H."/>
            <person name="Zhao H."/>
            <person name="Xu D."/>
            <person name="Zhang Y."/>
        </authorList>
    </citation>
    <scope>NUCLEOTIDE SEQUENCE [LARGE SCALE GENOMIC DNA]</scope>
    <source>
        <strain evidence="2">cv. Yunnan</strain>
        <tissue evidence="1">Leaves</tissue>
    </source>
</reference>